<feature type="transmembrane region" description="Helical" evidence="7">
    <location>
        <begin position="109"/>
        <end position="128"/>
    </location>
</feature>
<dbReference type="GO" id="GO:0016020">
    <property type="term" value="C:membrane"/>
    <property type="evidence" value="ECO:0007669"/>
    <property type="project" value="UniProtKB-SubCell"/>
</dbReference>
<feature type="region of interest" description="Disordered" evidence="6">
    <location>
        <begin position="1"/>
        <end position="37"/>
    </location>
</feature>
<feature type="transmembrane region" description="Helical" evidence="7">
    <location>
        <begin position="159"/>
        <end position="181"/>
    </location>
</feature>
<reference evidence="9 10" key="1">
    <citation type="journal article" date="2020" name="Microbiol. Resour. Announc.">
        <title>Draft Genome Sequence of a Cladosporium Species Isolated from the Mesophotic Ascidian Didemnum maculosum.</title>
        <authorList>
            <person name="Gioti A."/>
            <person name="Siaperas R."/>
            <person name="Nikolaivits E."/>
            <person name="Le Goff G."/>
            <person name="Ouazzani J."/>
            <person name="Kotoulas G."/>
            <person name="Topakas E."/>
        </authorList>
    </citation>
    <scope>NUCLEOTIDE SEQUENCE [LARGE SCALE GENOMIC DNA]</scope>
    <source>
        <strain evidence="9 10">TM138-S3</strain>
    </source>
</reference>
<evidence type="ECO:0000256" key="4">
    <source>
        <dbReference type="ARBA" id="ARBA00022989"/>
    </source>
</evidence>
<dbReference type="InterPro" id="IPR020846">
    <property type="entry name" value="MFS_dom"/>
</dbReference>
<evidence type="ECO:0000256" key="7">
    <source>
        <dbReference type="SAM" id="Phobius"/>
    </source>
</evidence>
<accession>A0AB34KU25</accession>
<feature type="transmembrane region" description="Helical" evidence="7">
    <location>
        <begin position="506"/>
        <end position="526"/>
    </location>
</feature>
<feature type="domain" description="Major facilitator superfamily (MFS) profile" evidence="8">
    <location>
        <begin position="70"/>
        <end position="560"/>
    </location>
</feature>
<dbReference type="PROSITE" id="PS50850">
    <property type="entry name" value="MFS"/>
    <property type="match status" value="1"/>
</dbReference>
<dbReference type="EMBL" id="JAAQHG020000012">
    <property type="protein sequence ID" value="KAL1587060.1"/>
    <property type="molecule type" value="Genomic_DNA"/>
</dbReference>
<dbReference type="RefSeq" id="XP_069230165.1">
    <property type="nucleotide sequence ID" value="XM_069372627.1"/>
</dbReference>
<feature type="transmembrane region" description="Helical" evidence="7">
    <location>
        <begin position="414"/>
        <end position="432"/>
    </location>
</feature>
<evidence type="ECO:0000256" key="1">
    <source>
        <dbReference type="ARBA" id="ARBA00004141"/>
    </source>
</evidence>
<feature type="compositionally biased region" description="Basic and acidic residues" evidence="6">
    <location>
        <begin position="1"/>
        <end position="26"/>
    </location>
</feature>
<dbReference type="Gene3D" id="1.20.1250.20">
    <property type="entry name" value="MFS general substrate transporter like domains"/>
    <property type="match status" value="1"/>
</dbReference>
<name>A0AB34KU25_9PEZI</name>
<evidence type="ECO:0000256" key="5">
    <source>
        <dbReference type="ARBA" id="ARBA00023136"/>
    </source>
</evidence>
<feature type="transmembrane region" description="Helical" evidence="7">
    <location>
        <begin position="193"/>
        <end position="216"/>
    </location>
</feature>
<protein>
    <recommendedName>
        <fullName evidence="8">Major facilitator superfamily (MFS) profile domain-containing protein</fullName>
    </recommendedName>
</protein>
<dbReference type="PANTHER" id="PTHR23511:SF3">
    <property type="entry name" value="MAJOR FACILITATOR SUPERFAMILY (MFS) PROFILE DOMAIN-CONTAINING PROTEIN"/>
    <property type="match status" value="1"/>
</dbReference>
<feature type="transmembrane region" description="Helical" evidence="7">
    <location>
        <begin position="135"/>
        <end position="153"/>
    </location>
</feature>
<keyword evidence="4 7" id="KW-1133">Transmembrane helix</keyword>
<evidence type="ECO:0000256" key="2">
    <source>
        <dbReference type="ARBA" id="ARBA00022448"/>
    </source>
</evidence>
<dbReference type="Proteomes" id="UP000803884">
    <property type="component" value="Unassembled WGS sequence"/>
</dbReference>
<dbReference type="Pfam" id="PF07690">
    <property type="entry name" value="MFS_1"/>
    <property type="match status" value="1"/>
</dbReference>
<dbReference type="GeneID" id="96005465"/>
<keyword evidence="2" id="KW-0813">Transport</keyword>
<proteinExistence type="predicted"/>
<dbReference type="AlphaFoldDB" id="A0AB34KU25"/>
<evidence type="ECO:0000259" key="8">
    <source>
        <dbReference type="PROSITE" id="PS50850"/>
    </source>
</evidence>
<keyword evidence="3 7" id="KW-0812">Transmembrane</keyword>
<dbReference type="InterPro" id="IPR011701">
    <property type="entry name" value="MFS"/>
</dbReference>
<comment type="subcellular location">
    <subcellularLocation>
        <location evidence="1">Membrane</location>
        <topology evidence="1">Multi-pass membrane protein</topology>
    </subcellularLocation>
</comment>
<evidence type="ECO:0000256" key="3">
    <source>
        <dbReference type="ARBA" id="ARBA00022692"/>
    </source>
</evidence>
<keyword evidence="10" id="KW-1185">Reference proteome</keyword>
<feature type="transmembrane region" description="Helical" evidence="7">
    <location>
        <begin position="538"/>
        <end position="556"/>
    </location>
</feature>
<evidence type="ECO:0000313" key="10">
    <source>
        <dbReference type="Proteomes" id="UP000803884"/>
    </source>
</evidence>
<feature type="transmembrane region" description="Helical" evidence="7">
    <location>
        <begin position="68"/>
        <end position="89"/>
    </location>
</feature>
<dbReference type="SUPFAM" id="SSF103473">
    <property type="entry name" value="MFS general substrate transporter"/>
    <property type="match status" value="1"/>
</dbReference>
<feature type="transmembrane region" description="Helical" evidence="7">
    <location>
        <begin position="370"/>
        <end position="394"/>
    </location>
</feature>
<feature type="compositionally biased region" description="Low complexity" evidence="6">
    <location>
        <begin position="27"/>
        <end position="37"/>
    </location>
</feature>
<dbReference type="GO" id="GO:0022857">
    <property type="term" value="F:transmembrane transporter activity"/>
    <property type="evidence" value="ECO:0007669"/>
    <property type="project" value="InterPro"/>
</dbReference>
<gene>
    <name evidence="9" type="ORF">WHR41_04021</name>
</gene>
<keyword evidence="5 7" id="KW-0472">Membrane</keyword>
<feature type="transmembrane region" description="Helical" evidence="7">
    <location>
        <begin position="444"/>
        <end position="462"/>
    </location>
</feature>
<feature type="transmembrane region" description="Helical" evidence="7">
    <location>
        <begin position="474"/>
        <end position="494"/>
    </location>
</feature>
<feature type="transmembrane region" description="Helical" evidence="7">
    <location>
        <begin position="259"/>
        <end position="281"/>
    </location>
</feature>
<evidence type="ECO:0000256" key="6">
    <source>
        <dbReference type="SAM" id="MobiDB-lite"/>
    </source>
</evidence>
<dbReference type="PANTHER" id="PTHR23511">
    <property type="entry name" value="SYNAPTIC VESICLE GLYCOPROTEIN 2"/>
    <property type="match status" value="1"/>
</dbReference>
<comment type="caution">
    <text evidence="9">The sequence shown here is derived from an EMBL/GenBank/DDBJ whole genome shotgun (WGS) entry which is preliminary data.</text>
</comment>
<organism evidence="9 10">
    <name type="scientific">Cladosporium halotolerans</name>
    <dbReference type="NCBI Taxonomy" id="1052096"/>
    <lineage>
        <taxon>Eukaryota</taxon>
        <taxon>Fungi</taxon>
        <taxon>Dikarya</taxon>
        <taxon>Ascomycota</taxon>
        <taxon>Pezizomycotina</taxon>
        <taxon>Dothideomycetes</taxon>
        <taxon>Dothideomycetidae</taxon>
        <taxon>Cladosporiales</taxon>
        <taxon>Cladosporiaceae</taxon>
        <taxon>Cladosporium</taxon>
    </lineage>
</organism>
<evidence type="ECO:0000313" key="9">
    <source>
        <dbReference type="EMBL" id="KAL1587060.1"/>
    </source>
</evidence>
<dbReference type="InterPro" id="IPR036259">
    <property type="entry name" value="MFS_trans_sf"/>
</dbReference>
<dbReference type="CDD" id="cd17316">
    <property type="entry name" value="MFS_SV2_like"/>
    <property type="match status" value="1"/>
</dbReference>
<sequence>MGFSPFRKEADEARDEHSPIPPDYEHAAASGSTGGAAPEELEGLSLFEKKCVLINNEIDRNGFGRYQWYIWGLCGLGYFIDLIWAQAFGLILSPLQQELGFPGDQSGNISVAFSSGLTAGAFVWGFLVDIIGRQWAFNLTCFISAAFGLGLGGCSTYTAFLVVTAFNGFGIGGNIPIDTTICLEFIPQNKRFMLALLSIFQPIGVTICCAIAYGFIPRYSCDPDFTVTNPDGSFALQSCNITPPGEPCCSRSDNMGWRYLMFTLGAITLFIFFLRFVIFNFKESPKFLVYRGQDQKAIEVLQHVAKVNKRECGITLQDFEALTAEDDSTKSATHLIGSGNKQRDLPFMAKVKIEFVRYGMLFKGWQITRLTLLVWLIYICDFWGFTLAGTYLPAIFAAKNGALGLSIESTYKNYLSIYTPGIVAVVLGSMMYRVPVLGRQMTMLISAALMAVSIFVFSAVNTQPANIGLNMMEYFFQSMFNAVLYGWTPEVFPAPVRGTGSGLASFWGRLFGIIAPLTAQTLLPAGGIASDPRGAQRVLYLAGGVTLGAVLGIALLPRRMVGRQSF</sequence>